<organism evidence="2 3">
    <name type="scientific">Strigomonas culicis</name>
    <dbReference type="NCBI Taxonomy" id="28005"/>
    <lineage>
        <taxon>Eukaryota</taxon>
        <taxon>Discoba</taxon>
        <taxon>Euglenozoa</taxon>
        <taxon>Kinetoplastea</taxon>
        <taxon>Metakinetoplastina</taxon>
        <taxon>Trypanosomatida</taxon>
        <taxon>Trypanosomatidae</taxon>
        <taxon>Strigomonadinae</taxon>
        <taxon>Strigomonas</taxon>
    </lineage>
</organism>
<dbReference type="EMBL" id="ATMH01010223">
    <property type="protein sequence ID" value="EPY17913.1"/>
    <property type="molecule type" value="Genomic_DNA"/>
</dbReference>
<keyword evidence="3" id="KW-1185">Reference proteome</keyword>
<evidence type="ECO:0000256" key="1">
    <source>
        <dbReference type="SAM" id="MobiDB-lite"/>
    </source>
</evidence>
<proteinExistence type="predicted"/>
<evidence type="ECO:0000313" key="3">
    <source>
        <dbReference type="Proteomes" id="UP000015354"/>
    </source>
</evidence>
<dbReference type="AlphaFoldDB" id="S9TNE7"/>
<sequence length="93" mass="10723">MPPRWAALPQLDVRRRHQRSARTDIPAAHRGGGGSRRLRFARARVAVRKEHGRLARWAHLVHLVDLQRLSRRPIAVTSPIIMITTAIEYSRHL</sequence>
<gene>
    <name evidence="2" type="ORF">STCU_10333</name>
</gene>
<dbReference type="Proteomes" id="UP000015354">
    <property type="component" value="Unassembled WGS sequence"/>
</dbReference>
<comment type="caution">
    <text evidence="2">The sequence shown here is derived from an EMBL/GenBank/DDBJ whole genome shotgun (WGS) entry which is preliminary data.</text>
</comment>
<name>S9TNE7_9TRYP</name>
<evidence type="ECO:0000313" key="2">
    <source>
        <dbReference type="EMBL" id="EPY17913.1"/>
    </source>
</evidence>
<accession>S9TNE7</accession>
<feature type="region of interest" description="Disordered" evidence="1">
    <location>
        <begin position="13"/>
        <end position="34"/>
    </location>
</feature>
<reference evidence="2 3" key="1">
    <citation type="journal article" date="2013" name="PLoS ONE">
        <title>Predicting the Proteins of Angomonas deanei, Strigomonas culicis and Their Respective Endosymbionts Reveals New Aspects of the Trypanosomatidae Family.</title>
        <authorList>
            <person name="Motta M.C."/>
            <person name="Martins A.C."/>
            <person name="de Souza S.S."/>
            <person name="Catta-Preta C.M."/>
            <person name="Silva R."/>
            <person name="Klein C.C."/>
            <person name="de Almeida L.G."/>
            <person name="de Lima Cunha O."/>
            <person name="Ciapina L.P."/>
            <person name="Brocchi M."/>
            <person name="Colabardini A.C."/>
            <person name="de Araujo Lima B."/>
            <person name="Machado C.R."/>
            <person name="de Almeida Soares C.M."/>
            <person name="Probst C.M."/>
            <person name="de Menezes C.B."/>
            <person name="Thompson C.E."/>
            <person name="Bartholomeu D.C."/>
            <person name="Gradia D.F."/>
            <person name="Pavoni D.P."/>
            <person name="Grisard E.C."/>
            <person name="Fantinatti-Garboggini F."/>
            <person name="Marchini F.K."/>
            <person name="Rodrigues-Luiz G.F."/>
            <person name="Wagner G."/>
            <person name="Goldman G.H."/>
            <person name="Fietto J.L."/>
            <person name="Elias M.C."/>
            <person name="Goldman M.H."/>
            <person name="Sagot M.F."/>
            <person name="Pereira M."/>
            <person name="Stoco P.H."/>
            <person name="de Mendonca-Neto R.P."/>
            <person name="Teixeira S.M."/>
            <person name="Maciel T.E."/>
            <person name="de Oliveira Mendes T.A."/>
            <person name="Urmenyi T.P."/>
            <person name="de Souza W."/>
            <person name="Schenkman S."/>
            <person name="de Vasconcelos A.T."/>
        </authorList>
    </citation>
    <scope>NUCLEOTIDE SEQUENCE [LARGE SCALE GENOMIC DNA]</scope>
</reference>
<protein>
    <submittedName>
        <fullName evidence="2">Uncharacterized protein</fullName>
    </submittedName>
</protein>